<dbReference type="KEGG" id="acaf:CA12_30600"/>
<dbReference type="InterPro" id="IPR002125">
    <property type="entry name" value="CMP_dCMP_dom"/>
</dbReference>
<keyword evidence="3 8" id="KW-0819">tRNA processing</keyword>
<name>A0A517PC49_9PLAN</name>
<dbReference type="AlphaFoldDB" id="A0A517PC49"/>
<evidence type="ECO:0000256" key="5">
    <source>
        <dbReference type="ARBA" id="ARBA00022801"/>
    </source>
</evidence>
<comment type="catalytic activity">
    <reaction evidence="7 8">
        <text>adenosine(34) in tRNA + H2O + H(+) = inosine(34) in tRNA + NH4(+)</text>
        <dbReference type="Rhea" id="RHEA:43168"/>
        <dbReference type="Rhea" id="RHEA-COMP:10373"/>
        <dbReference type="Rhea" id="RHEA-COMP:10374"/>
        <dbReference type="ChEBI" id="CHEBI:15377"/>
        <dbReference type="ChEBI" id="CHEBI:15378"/>
        <dbReference type="ChEBI" id="CHEBI:28938"/>
        <dbReference type="ChEBI" id="CHEBI:74411"/>
        <dbReference type="ChEBI" id="CHEBI:82852"/>
        <dbReference type="EC" id="3.5.4.33"/>
    </reaction>
</comment>
<dbReference type="InterPro" id="IPR028883">
    <property type="entry name" value="tRNA_aden_deaminase"/>
</dbReference>
<dbReference type="InterPro" id="IPR058535">
    <property type="entry name" value="MafB19-deam"/>
</dbReference>
<dbReference type="Proteomes" id="UP000318741">
    <property type="component" value="Chromosome"/>
</dbReference>
<dbReference type="Pfam" id="PF14437">
    <property type="entry name" value="MafB19-deam"/>
    <property type="match status" value="1"/>
</dbReference>
<feature type="active site" description="Proton donor" evidence="8">
    <location>
        <position position="78"/>
    </location>
</feature>
<feature type="binding site" evidence="8">
    <location>
        <position position="109"/>
    </location>
    <ligand>
        <name>Zn(2+)</name>
        <dbReference type="ChEBI" id="CHEBI:29105"/>
        <note>catalytic</note>
    </ligand>
</feature>
<dbReference type="GO" id="GO:0008270">
    <property type="term" value="F:zinc ion binding"/>
    <property type="evidence" value="ECO:0007669"/>
    <property type="project" value="UniProtKB-UniRule"/>
</dbReference>
<sequence>MNDPLHPGLPSRHEYWMRRALDLAAAAGEMDEVPVGALVVYAPPVGPEEEDVGLTTERVIGEGYNQRETLSDPTAHAEMIALTQAAEALGSWRLDDCTLYVTLEPCPMCAGAIVNARVPAVVYGAADPKAGACDSLFRLTDDPRLNHRSAVLGGVLAGECGAILTDFFRAKRALGKK</sequence>
<proteinExistence type="inferred from homology"/>
<feature type="binding site" evidence="8">
    <location>
        <position position="76"/>
    </location>
    <ligand>
        <name>Zn(2+)</name>
        <dbReference type="ChEBI" id="CHEBI:29105"/>
        <note>catalytic</note>
    </ligand>
</feature>
<reference evidence="10 11" key="1">
    <citation type="submission" date="2019-02" db="EMBL/GenBank/DDBJ databases">
        <title>Deep-cultivation of Planctomycetes and their phenomic and genomic characterization uncovers novel biology.</title>
        <authorList>
            <person name="Wiegand S."/>
            <person name="Jogler M."/>
            <person name="Boedeker C."/>
            <person name="Pinto D."/>
            <person name="Vollmers J."/>
            <person name="Rivas-Marin E."/>
            <person name="Kohn T."/>
            <person name="Peeters S.H."/>
            <person name="Heuer A."/>
            <person name="Rast P."/>
            <person name="Oberbeckmann S."/>
            <person name="Bunk B."/>
            <person name="Jeske O."/>
            <person name="Meyerdierks A."/>
            <person name="Storesund J.E."/>
            <person name="Kallscheuer N."/>
            <person name="Luecker S."/>
            <person name="Lage O.M."/>
            <person name="Pohl T."/>
            <person name="Merkel B.J."/>
            <person name="Hornburger P."/>
            <person name="Mueller R.-W."/>
            <person name="Bruemmer F."/>
            <person name="Labrenz M."/>
            <person name="Spormann A.M."/>
            <person name="Op den Camp H."/>
            <person name="Overmann J."/>
            <person name="Amann R."/>
            <person name="Jetten M.S.M."/>
            <person name="Mascher T."/>
            <person name="Medema M.H."/>
            <person name="Devos D.P."/>
            <person name="Kaster A.-K."/>
            <person name="Ovreas L."/>
            <person name="Rohde M."/>
            <person name="Galperin M.Y."/>
            <person name="Jogler C."/>
        </authorList>
    </citation>
    <scope>NUCLEOTIDE SEQUENCE [LARGE SCALE GENOMIC DNA]</scope>
    <source>
        <strain evidence="10 11">CA12</strain>
    </source>
</reference>
<keyword evidence="5 8" id="KW-0378">Hydrolase</keyword>
<dbReference type="PANTHER" id="PTHR11079:SF202">
    <property type="entry name" value="TRNA-SPECIFIC ADENOSINE DEAMINASE"/>
    <property type="match status" value="1"/>
</dbReference>
<keyword evidence="4 8" id="KW-0479">Metal-binding</keyword>
<dbReference type="NCBIfam" id="NF008113">
    <property type="entry name" value="PRK10860.1"/>
    <property type="match status" value="1"/>
</dbReference>
<dbReference type="FunFam" id="3.40.140.10:FF:000005">
    <property type="entry name" value="tRNA-specific adenosine deaminase"/>
    <property type="match status" value="1"/>
</dbReference>
<evidence type="ECO:0000256" key="4">
    <source>
        <dbReference type="ARBA" id="ARBA00022723"/>
    </source>
</evidence>
<comment type="cofactor">
    <cofactor evidence="8">
        <name>Zn(2+)</name>
        <dbReference type="ChEBI" id="CHEBI:29105"/>
    </cofactor>
    <text evidence="8">Binds 1 zinc ion per subunit.</text>
</comment>
<protein>
    <recommendedName>
        <fullName evidence="8">tRNA-specific adenosine deaminase</fullName>
        <ecNumber evidence="8">3.5.4.33</ecNumber>
    </recommendedName>
</protein>
<comment type="subunit">
    <text evidence="2 8">Homodimer.</text>
</comment>
<comment type="function">
    <text evidence="8">Catalyzes the deamination of adenosine to inosine at the wobble position 34 of tRNA(Arg2).</text>
</comment>
<dbReference type="EMBL" id="CP036265">
    <property type="protein sequence ID" value="QDT16950.1"/>
    <property type="molecule type" value="Genomic_DNA"/>
</dbReference>
<dbReference type="CDD" id="cd01285">
    <property type="entry name" value="nucleoside_deaminase"/>
    <property type="match status" value="1"/>
</dbReference>
<gene>
    <name evidence="8 10" type="primary">tadA</name>
    <name evidence="10" type="ORF">CA12_30600</name>
</gene>
<accession>A0A517PC49</accession>
<dbReference type="PROSITE" id="PS51747">
    <property type="entry name" value="CYT_DCMP_DEAMINASES_2"/>
    <property type="match status" value="1"/>
</dbReference>
<dbReference type="GO" id="GO:0002100">
    <property type="term" value="P:tRNA wobble adenosine to inosine editing"/>
    <property type="evidence" value="ECO:0007669"/>
    <property type="project" value="UniProtKB-UniRule"/>
</dbReference>
<comment type="similarity">
    <text evidence="1">Belongs to the cytidine and deoxycytidylate deaminase family. ADAT2 subfamily.</text>
</comment>
<feature type="binding site" evidence="8">
    <location>
        <position position="106"/>
    </location>
    <ligand>
        <name>Zn(2+)</name>
        <dbReference type="ChEBI" id="CHEBI:29105"/>
        <note>catalytic</note>
    </ligand>
</feature>
<dbReference type="EC" id="3.5.4.33" evidence="8"/>
<dbReference type="HAMAP" id="MF_00972">
    <property type="entry name" value="tRNA_aden_deaminase"/>
    <property type="match status" value="1"/>
</dbReference>
<evidence type="ECO:0000313" key="10">
    <source>
        <dbReference type="EMBL" id="QDT16950.1"/>
    </source>
</evidence>
<evidence type="ECO:0000256" key="6">
    <source>
        <dbReference type="ARBA" id="ARBA00022833"/>
    </source>
</evidence>
<evidence type="ECO:0000256" key="7">
    <source>
        <dbReference type="ARBA" id="ARBA00048045"/>
    </source>
</evidence>
<dbReference type="PROSITE" id="PS00903">
    <property type="entry name" value="CYT_DCMP_DEAMINASES_1"/>
    <property type="match status" value="1"/>
</dbReference>
<organism evidence="10 11">
    <name type="scientific">Alienimonas californiensis</name>
    <dbReference type="NCBI Taxonomy" id="2527989"/>
    <lineage>
        <taxon>Bacteria</taxon>
        <taxon>Pseudomonadati</taxon>
        <taxon>Planctomycetota</taxon>
        <taxon>Planctomycetia</taxon>
        <taxon>Planctomycetales</taxon>
        <taxon>Planctomycetaceae</taxon>
        <taxon>Alienimonas</taxon>
    </lineage>
</organism>
<dbReference type="Gene3D" id="3.40.140.10">
    <property type="entry name" value="Cytidine Deaminase, domain 2"/>
    <property type="match status" value="1"/>
</dbReference>
<evidence type="ECO:0000256" key="2">
    <source>
        <dbReference type="ARBA" id="ARBA00011738"/>
    </source>
</evidence>
<dbReference type="PANTHER" id="PTHR11079">
    <property type="entry name" value="CYTOSINE DEAMINASE FAMILY MEMBER"/>
    <property type="match status" value="1"/>
</dbReference>
<feature type="domain" description="CMP/dCMP-type deaminase" evidence="9">
    <location>
        <begin position="11"/>
        <end position="152"/>
    </location>
</feature>
<dbReference type="SUPFAM" id="SSF53927">
    <property type="entry name" value="Cytidine deaminase-like"/>
    <property type="match status" value="1"/>
</dbReference>
<evidence type="ECO:0000259" key="9">
    <source>
        <dbReference type="PROSITE" id="PS51747"/>
    </source>
</evidence>
<dbReference type="InterPro" id="IPR016192">
    <property type="entry name" value="APOBEC/CMP_deaminase_Zn-bd"/>
</dbReference>
<dbReference type="InterPro" id="IPR016193">
    <property type="entry name" value="Cytidine_deaminase-like"/>
</dbReference>
<evidence type="ECO:0000256" key="1">
    <source>
        <dbReference type="ARBA" id="ARBA00010669"/>
    </source>
</evidence>
<evidence type="ECO:0000256" key="3">
    <source>
        <dbReference type="ARBA" id="ARBA00022694"/>
    </source>
</evidence>
<evidence type="ECO:0000313" key="11">
    <source>
        <dbReference type="Proteomes" id="UP000318741"/>
    </source>
</evidence>
<evidence type="ECO:0000256" key="8">
    <source>
        <dbReference type="HAMAP-Rule" id="MF_00972"/>
    </source>
</evidence>
<keyword evidence="6 8" id="KW-0862">Zinc</keyword>
<keyword evidence="11" id="KW-1185">Reference proteome</keyword>
<dbReference type="GO" id="GO:0052717">
    <property type="term" value="F:tRNA-specific adenosine-34 deaminase activity"/>
    <property type="evidence" value="ECO:0007669"/>
    <property type="project" value="UniProtKB-UniRule"/>
</dbReference>